<evidence type="ECO:0000256" key="2">
    <source>
        <dbReference type="ARBA" id="ARBA00022989"/>
    </source>
</evidence>
<comment type="caution">
    <text evidence="6">The sequence shown here is derived from an EMBL/GenBank/DDBJ whole genome shotgun (WGS) entry which is preliminary data.</text>
</comment>
<feature type="transmembrane region" description="Helical" evidence="5">
    <location>
        <begin position="14"/>
        <end position="33"/>
    </location>
</feature>
<keyword evidence="3 5" id="KW-0472">Membrane</keyword>
<dbReference type="AlphaFoldDB" id="A0A844HNL5"/>
<evidence type="ECO:0000256" key="5">
    <source>
        <dbReference type="SAM" id="Phobius"/>
    </source>
</evidence>
<dbReference type="GO" id="GO:0022857">
    <property type="term" value="F:transmembrane transporter activity"/>
    <property type="evidence" value="ECO:0007669"/>
    <property type="project" value="InterPro"/>
</dbReference>
<evidence type="ECO:0000256" key="4">
    <source>
        <dbReference type="SAM" id="MobiDB-lite"/>
    </source>
</evidence>
<sequence length="174" mass="18222">MSARIIHRCGPRRIFLSVVPLTALASVGVGLGHSALSNAAWVGGMAIFEALATVACRNYVLRTTPAGQDANAMSSYLFVIISSAFCGSVLGGVLADRIGAGRTFFFGAFVAILAAVLGVNTIIGATMPELAPKSRTLPPNPAPRSFSARPCHRDRGADEPRHVGLHLVSRARRA</sequence>
<dbReference type="InterPro" id="IPR011701">
    <property type="entry name" value="MFS"/>
</dbReference>
<keyword evidence="1 5" id="KW-0812">Transmembrane</keyword>
<reference evidence="6 7" key="1">
    <citation type="submission" date="2019-11" db="EMBL/GenBank/DDBJ databases">
        <authorList>
            <person name="Dong K."/>
        </authorList>
    </citation>
    <scope>NUCLEOTIDE SEQUENCE [LARGE SCALE GENOMIC DNA]</scope>
    <source>
        <strain evidence="6 7">NBRC 112902</strain>
    </source>
</reference>
<evidence type="ECO:0000313" key="6">
    <source>
        <dbReference type="EMBL" id="MTH59321.1"/>
    </source>
</evidence>
<evidence type="ECO:0000313" key="7">
    <source>
        <dbReference type="Proteomes" id="UP000449846"/>
    </source>
</evidence>
<feature type="region of interest" description="Disordered" evidence="4">
    <location>
        <begin position="133"/>
        <end position="162"/>
    </location>
</feature>
<evidence type="ECO:0000256" key="3">
    <source>
        <dbReference type="ARBA" id="ARBA00023136"/>
    </source>
</evidence>
<evidence type="ECO:0000256" key="1">
    <source>
        <dbReference type="ARBA" id="ARBA00022692"/>
    </source>
</evidence>
<proteinExistence type="predicted"/>
<dbReference type="Proteomes" id="UP000449846">
    <property type="component" value="Unassembled WGS sequence"/>
</dbReference>
<dbReference type="EMBL" id="WMIG01000003">
    <property type="protein sequence ID" value="MTH59321.1"/>
    <property type="molecule type" value="Genomic_DNA"/>
</dbReference>
<dbReference type="InterPro" id="IPR036259">
    <property type="entry name" value="MFS_trans_sf"/>
</dbReference>
<name>A0A844HNL5_9RHOB</name>
<feature type="transmembrane region" description="Helical" evidence="5">
    <location>
        <begin position="104"/>
        <end position="125"/>
    </location>
</feature>
<feature type="compositionally biased region" description="Basic and acidic residues" evidence="4">
    <location>
        <begin position="151"/>
        <end position="162"/>
    </location>
</feature>
<keyword evidence="2 5" id="KW-1133">Transmembrane helix</keyword>
<protein>
    <submittedName>
        <fullName evidence="6">MFS transporter</fullName>
    </submittedName>
</protein>
<organism evidence="6 7">
    <name type="scientific">Paracoccus litorisediminis</name>
    <dbReference type="NCBI Taxonomy" id="2006130"/>
    <lineage>
        <taxon>Bacteria</taxon>
        <taxon>Pseudomonadati</taxon>
        <taxon>Pseudomonadota</taxon>
        <taxon>Alphaproteobacteria</taxon>
        <taxon>Rhodobacterales</taxon>
        <taxon>Paracoccaceae</taxon>
        <taxon>Paracoccus</taxon>
    </lineage>
</organism>
<dbReference type="SUPFAM" id="SSF103473">
    <property type="entry name" value="MFS general substrate transporter"/>
    <property type="match status" value="1"/>
</dbReference>
<dbReference type="RefSeq" id="WP_343042975.1">
    <property type="nucleotide sequence ID" value="NZ_JBHGCD010000003.1"/>
</dbReference>
<dbReference type="Gene3D" id="1.20.1250.20">
    <property type="entry name" value="MFS general substrate transporter like domains"/>
    <property type="match status" value="1"/>
</dbReference>
<keyword evidence="7" id="KW-1185">Reference proteome</keyword>
<dbReference type="Pfam" id="PF07690">
    <property type="entry name" value="MFS_1"/>
    <property type="match status" value="1"/>
</dbReference>
<feature type="transmembrane region" description="Helical" evidence="5">
    <location>
        <begin position="39"/>
        <end position="60"/>
    </location>
</feature>
<accession>A0A844HNL5</accession>
<feature type="transmembrane region" description="Helical" evidence="5">
    <location>
        <begin position="72"/>
        <end position="92"/>
    </location>
</feature>
<gene>
    <name evidence="6" type="ORF">GL300_08855</name>
</gene>